<keyword evidence="11" id="KW-1185">Reference proteome</keyword>
<reference evidence="10 11" key="1">
    <citation type="submission" date="2019-10" db="EMBL/GenBank/DDBJ databases">
        <title>Rubrobacter sp nov SCSIO 52090 isolated from a deep-sea sediment in the South China Sea.</title>
        <authorList>
            <person name="Chen R.W."/>
        </authorList>
    </citation>
    <scope>NUCLEOTIDE SEQUENCE [LARGE SCALE GENOMIC DNA]</scope>
    <source>
        <strain evidence="10 11">SCSIO 52909</strain>
    </source>
</reference>
<evidence type="ECO:0000256" key="6">
    <source>
        <dbReference type="HAMAP-Rule" id="MF_00235"/>
    </source>
</evidence>
<dbReference type="NCBIfam" id="NF001381">
    <property type="entry name" value="PRK00279.1-3"/>
    <property type="match status" value="1"/>
</dbReference>
<dbReference type="PRINTS" id="PR00094">
    <property type="entry name" value="ADENYLTKNASE"/>
</dbReference>
<keyword evidence="5 6" id="KW-0067">ATP-binding</keyword>
<evidence type="ECO:0000313" key="11">
    <source>
        <dbReference type="Proteomes" id="UP000501452"/>
    </source>
</evidence>
<proteinExistence type="inferred from homology"/>
<comment type="subcellular location">
    <subcellularLocation>
        <location evidence="6 8">Cytoplasm</location>
    </subcellularLocation>
</comment>
<dbReference type="RefSeq" id="WP_166177121.1">
    <property type="nucleotide sequence ID" value="NZ_CP045119.1"/>
</dbReference>
<feature type="binding site" evidence="6">
    <location>
        <position position="124"/>
    </location>
    <ligand>
        <name>ATP</name>
        <dbReference type="ChEBI" id="CHEBI:30616"/>
    </ligand>
</feature>
<dbReference type="InterPro" id="IPR006259">
    <property type="entry name" value="Adenyl_kin_sub"/>
</dbReference>
<feature type="binding site" evidence="6">
    <location>
        <position position="194"/>
    </location>
    <ligand>
        <name>ATP</name>
        <dbReference type="ChEBI" id="CHEBI:30616"/>
    </ligand>
</feature>
<feature type="binding site" evidence="6">
    <location>
        <position position="166"/>
    </location>
    <ligand>
        <name>AMP</name>
        <dbReference type="ChEBI" id="CHEBI:456215"/>
    </ligand>
</feature>
<dbReference type="InterPro" id="IPR027417">
    <property type="entry name" value="P-loop_NTPase"/>
</dbReference>
<dbReference type="PROSITE" id="PS00113">
    <property type="entry name" value="ADENYLATE_KINASE"/>
    <property type="match status" value="1"/>
</dbReference>
<dbReference type="GO" id="GO:0005737">
    <property type="term" value="C:cytoplasm"/>
    <property type="evidence" value="ECO:0007669"/>
    <property type="project" value="UniProtKB-SubCell"/>
</dbReference>
<dbReference type="CDD" id="cd01428">
    <property type="entry name" value="ADK"/>
    <property type="match status" value="1"/>
</dbReference>
<dbReference type="GO" id="GO:0004017">
    <property type="term" value="F:AMP kinase activity"/>
    <property type="evidence" value="ECO:0007669"/>
    <property type="project" value="UniProtKB-UniRule"/>
</dbReference>
<comment type="subunit">
    <text evidence="6 8">Monomer.</text>
</comment>
<keyword evidence="6" id="KW-0963">Cytoplasm</keyword>
<comment type="pathway">
    <text evidence="6">Purine metabolism; AMP biosynthesis via salvage pathway; AMP from ADP: step 1/1.</text>
</comment>
<feature type="region of interest" description="Disordered" evidence="9">
    <location>
        <begin position="128"/>
        <end position="158"/>
    </location>
</feature>
<organism evidence="10 11">
    <name type="scientific">Rubrobacter tropicus</name>
    <dbReference type="NCBI Taxonomy" id="2653851"/>
    <lineage>
        <taxon>Bacteria</taxon>
        <taxon>Bacillati</taxon>
        <taxon>Actinomycetota</taxon>
        <taxon>Rubrobacteria</taxon>
        <taxon>Rubrobacterales</taxon>
        <taxon>Rubrobacteraceae</taxon>
        <taxon>Rubrobacter</taxon>
    </lineage>
</organism>
<feature type="binding site" evidence="6">
    <location>
        <begin position="82"/>
        <end position="85"/>
    </location>
    <ligand>
        <name>AMP</name>
        <dbReference type="ChEBI" id="CHEBI:456215"/>
    </ligand>
</feature>
<dbReference type="KEGG" id="rub:GBA63_14085"/>
<dbReference type="HAMAP" id="MF_00235">
    <property type="entry name" value="Adenylate_kinase_Adk"/>
    <property type="match status" value="1"/>
</dbReference>
<dbReference type="NCBIfam" id="TIGR01351">
    <property type="entry name" value="adk"/>
    <property type="match status" value="1"/>
</dbReference>
<comment type="function">
    <text evidence="6">Catalyzes the reversible transfer of the terminal phosphate group between ATP and AMP. Plays an important role in cellular energy homeostasis and in adenine nucleotide metabolism.</text>
</comment>
<feature type="region of interest" description="NMP" evidence="6">
    <location>
        <begin position="30"/>
        <end position="59"/>
    </location>
</feature>
<dbReference type="UniPathway" id="UPA00588">
    <property type="reaction ID" value="UER00649"/>
</dbReference>
<keyword evidence="1 6" id="KW-0808">Transferase</keyword>
<keyword evidence="2 6" id="KW-0545">Nucleotide biosynthesis</keyword>
<dbReference type="Pfam" id="PF00406">
    <property type="entry name" value="ADK"/>
    <property type="match status" value="1"/>
</dbReference>
<evidence type="ECO:0000256" key="7">
    <source>
        <dbReference type="RuleBase" id="RU003330"/>
    </source>
</evidence>
<keyword evidence="4 6" id="KW-0418">Kinase</keyword>
<dbReference type="SUPFAM" id="SSF57774">
    <property type="entry name" value="Microbial and mitochondrial ADK, insert 'zinc finger' domain"/>
    <property type="match status" value="1"/>
</dbReference>
<keyword evidence="3 6" id="KW-0547">Nucleotide-binding</keyword>
<feature type="binding site" evidence="6">
    <location>
        <position position="31"/>
    </location>
    <ligand>
        <name>AMP</name>
        <dbReference type="ChEBI" id="CHEBI:456215"/>
    </ligand>
</feature>
<protein>
    <recommendedName>
        <fullName evidence="6 8">Adenylate kinase</fullName>
        <shortName evidence="6">AK</shortName>
        <ecNumber evidence="6 8">2.7.4.3</ecNumber>
    </recommendedName>
    <alternativeName>
        <fullName evidence="6">ATP-AMP transphosphorylase</fullName>
    </alternativeName>
    <alternativeName>
        <fullName evidence="6">ATP:AMP phosphotransferase</fullName>
    </alternativeName>
    <alternativeName>
        <fullName evidence="6">Adenylate monophosphate kinase</fullName>
    </alternativeName>
</protein>
<dbReference type="InterPro" id="IPR036193">
    <property type="entry name" value="ADK_active_lid_dom_sf"/>
</dbReference>
<name>A0A6G8QB27_9ACTN</name>
<dbReference type="FunFam" id="3.40.50.300:FF:000106">
    <property type="entry name" value="Adenylate kinase mitochondrial"/>
    <property type="match status" value="1"/>
</dbReference>
<dbReference type="PANTHER" id="PTHR23359">
    <property type="entry name" value="NUCLEOTIDE KINASE"/>
    <property type="match status" value="1"/>
</dbReference>
<feature type="binding site" evidence="6">
    <location>
        <begin position="57"/>
        <end position="59"/>
    </location>
    <ligand>
        <name>AMP</name>
        <dbReference type="ChEBI" id="CHEBI:456215"/>
    </ligand>
</feature>
<dbReference type="NCBIfam" id="NF011100">
    <property type="entry name" value="PRK14527.1"/>
    <property type="match status" value="1"/>
</dbReference>
<gene>
    <name evidence="6" type="primary">adk</name>
    <name evidence="10" type="ORF">GBA63_14085</name>
</gene>
<sequence>MKIILLGPQGAGKGTQAQRLSQRTGAKHISTGDIVRAEIKSGSELGQKVQDFNDRGELVPDEIIVEMAKPYLDDADAWLLDGFPRNEAQAKALDDALKDLGIELDAAVALEAPDDDLVQRLSGRRTSDATGRVYHVEHDPPPENSDEDPGPFVQRKDDTEEAIRRRLDIYHEQTEPLKDYYAERGLLTTVDARQSIDEVTEEILAAVGEGRA</sequence>
<comment type="domain">
    <text evidence="6">Consists of three domains, a large central CORE domain and two small peripheral domains, NMPbind and LID, which undergo movements during catalysis. The LID domain closes over the site of phosphoryl transfer upon ATP binding. Assembling and dissambling the active center during each catalytic cycle provides an effective means to prevent ATP hydrolysis.</text>
</comment>
<comment type="catalytic activity">
    <reaction evidence="6 8">
        <text>AMP + ATP = 2 ADP</text>
        <dbReference type="Rhea" id="RHEA:12973"/>
        <dbReference type="ChEBI" id="CHEBI:30616"/>
        <dbReference type="ChEBI" id="CHEBI:456215"/>
        <dbReference type="ChEBI" id="CHEBI:456216"/>
        <dbReference type="EC" id="2.7.4.3"/>
    </reaction>
</comment>
<evidence type="ECO:0000256" key="4">
    <source>
        <dbReference type="ARBA" id="ARBA00022777"/>
    </source>
</evidence>
<dbReference type="InterPro" id="IPR000850">
    <property type="entry name" value="Adenylat/UMP-CMP_kin"/>
</dbReference>
<comment type="caution">
    <text evidence="6">Lacks conserved residue(s) required for the propagation of feature annotation.</text>
</comment>
<dbReference type="EMBL" id="CP045119">
    <property type="protein sequence ID" value="QIN83638.1"/>
    <property type="molecule type" value="Genomic_DNA"/>
</dbReference>
<evidence type="ECO:0000256" key="5">
    <source>
        <dbReference type="ARBA" id="ARBA00022840"/>
    </source>
</evidence>
<dbReference type="GO" id="GO:0044209">
    <property type="term" value="P:AMP salvage"/>
    <property type="evidence" value="ECO:0007669"/>
    <property type="project" value="UniProtKB-UniRule"/>
</dbReference>
<evidence type="ECO:0000256" key="8">
    <source>
        <dbReference type="RuleBase" id="RU003331"/>
    </source>
</evidence>
<feature type="binding site" evidence="6">
    <location>
        <begin position="10"/>
        <end position="15"/>
    </location>
    <ligand>
        <name>ATP</name>
        <dbReference type="ChEBI" id="CHEBI:30616"/>
    </ligand>
</feature>
<dbReference type="InterPro" id="IPR033690">
    <property type="entry name" value="Adenylat_kinase_CS"/>
</dbReference>
<feature type="binding site" evidence="6">
    <location>
        <begin position="133"/>
        <end position="134"/>
    </location>
    <ligand>
        <name>ATP</name>
        <dbReference type="ChEBI" id="CHEBI:30616"/>
    </ligand>
</feature>
<dbReference type="Proteomes" id="UP000501452">
    <property type="component" value="Chromosome"/>
</dbReference>
<feature type="binding site" evidence="6">
    <location>
        <position position="89"/>
    </location>
    <ligand>
        <name>AMP</name>
        <dbReference type="ChEBI" id="CHEBI:456215"/>
    </ligand>
</feature>
<evidence type="ECO:0000256" key="9">
    <source>
        <dbReference type="SAM" id="MobiDB-lite"/>
    </source>
</evidence>
<dbReference type="EC" id="2.7.4.3" evidence="6 8"/>
<evidence type="ECO:0000256" key="3">
    <source>
        <dbReference type="ARBA" id="ARBA00022741"/>
    </source>
</evidence>
<feature type="binding site" evidence="6">
    <location>
        <position position="155"/>
    </location>
    <ligand>
        <name>AMP</name>
        <dbReference type="ChEBI" id="CHEBI:456215"/>
    </ligand>
</feature>
<dbReference type="AlphaFoldDB" id="A0A6G8QB27"/>
<dbReference type="Gene3D" id="3.40.50.300">
    <property type="entry name" value="P-loop containing nucleotide triphosphate hydrolases"/>
    <property type="match status" value="1"/>
</dbReference>
<evidence type="ECO:0000256" key="1">
    <source>
        <dbReference type="ARBA" id="ARBA00022679"/>
    </source>
</evidence>
<comment type="similarity">
    <text evidence="6 7">Belongs to the adenylate kinase family.</text>
</comment>
<accession>A0A6G8QB27</accession>
<evidence type="ECO:0000256" key="2">
    <source>
        <dbReference type="ARBA" id="ARBA00022727"/>
    </source>
</evidence>
<feature type="binding site" evidence="6">
    <location>
        <position position="36"/>
    </location>
    <ligand>
        <name>AMP</name>
        <dbReference type="ChEBI" id="CHEBI:456215"/>
    </ligand>
</feature>
<dbReference type="SUPFAM" id="SSF52540">
    <property type="entry name" value="P-loop containing nucleoside triphosphate hydrolases"/>
    <property type="match status" value="1"/>
</dbReference>
<evidence type="ECO:0000313" key="10">
    <source>
        <dbReference type="EMBL" id="QIN83638.1"/>
    </source>
</evidence>
<dbReference type="GO" id="GO:0005524">
    <property type="term" value="F:ATP binding"/>
    <property type="evidence" value="ECO:0007669"/>
    <property type="project" value="UniProtKB-UniRule"/>
</dbReference>